<evidence type="ECO:0000313" key="2">
    <source>
        <dbReference type="EMBL" id="SAL31412.1"/>
    </source>
</evidence>
<proteinExistence type="predicted"/>
<evidence type="ECO:0000313" key="3">
    <source>
        <dbReference type="Proteomes" id="UP000198263"/>
    </source>
</evidence>
<name>A0A658QXM7_9BURK</name>
<accession>A0A658QXM7</accession>
<keyword evidence="3" id="KW-1185">Reference proteome</keyword>
<dbReference type="RefSeq" id="WP_208863139.1">
    <property type="nucleotide sequence ID" value="NZ_FCNV02000004.1"/>
</dbReference>
<organism evidence="2 3">
    <name type="scientific">Caballeronia concitans</name>
    <dbReference type="NCBI Taxonomy" id="1777133"/>
    <lineage>
        <taxon>Bacteria</taxon>
        <taxon>Pseudomonadati</taxon>
        <taxon>Pseudomonadota</taxon>
        <taxon>Betaproteobacteria</taxon>
        <taxon>Burkholderiales</taxon>
        <taxon>Burkholderiaceae</taxon>
        <taxon>Caballeronia</taxon>
    </lineage>
</organism>
<sequence>MKTPTFRRALLFAAVIACAHAHADDAACGVLQGASGNALTLREGERADLRQGDKAVHGALHVYRDGAVYRVYWQPDGSPEQYVLANAGENSVRLVSTPPRGAKVDAGPGTLPPQQVLSCPAL</sequence>
<protein>
    <recommendedName>
        <fullName evidence="4">DUF2846 domain-containing protein</fullName>
    </recommendedName>
</protein>
<keyword evidence="1" id="KW-0732">Signal</keyword>
<comment type="caution">
    <text evidence="2">The sequence shown here is derived from an EMBL/GenBank/DDBJ whole genome shotgun (WGS) entry which is preliminary data.</text>
</comment>
<gene>
    <name evidence="2" type="ORF">AWB72_02763</name>
</gene>
<reference evidence="2 3" key="1">
    <citation type="submission" date="2016-01" db="EMBL/GenBank/DDBJ databases">
        <authorList>
            <person name="Peeters C."/>
        </authorList>
    </citation>
    <scope>NUCLEOTIDE SEQUENCE [LARGE SCALE GENOMIC DNA]</scope>
    <source>
        <strain evidence="2">LMG 29315</strain>
    </source>
</reference>
<dbReference type="Proteomes" id="UP000198263">
    <property type="component" value="Unassembled WGS sequence"/>
</dbReference>
<dbReference type="AlphaFoldDB" id="A0A658QXM7"/>
<dbReference type="EMBL" id="FCNV02000004">
    <property type="protein sequence ID" value="SAL31412.1"/>
    <property type="molecule type" value="Genomic_DNA"/>
</dbReference>
<evidence type="ECO:0008006" key="4">
    <source>
        <dbReference type="Google" id="ProtNLM"/>
    </source>
</evidence>
<feature type="signal peptide" evidence="1">
    <location>
        <begin position="1"/>
        <end position="23"/>
    </location>
</feature>
<feature type="chain" id="PRO_5024868126" description="DUF2846 domain-containing protein" evidence="1">
    <location>
        <begin position="24"/>
        <end position="122"/>
    </location>
</feature>
<evidence type="ECO:0000256" key="1">
    <source>
        <dbReference type="SAM" id="SignalP"/>
    </source>
</evidence>